<dbReference type="GO" id="GO:0042597">
    <property type="term" value="C:periplasmic space"/>
    <property type="evidence" value="ECO:0007669"/>
    <property type="project" value="UniProtKB-SubCell"/>
</dbReference>
<evidence type="ECO:0000256" key="3">
    <source>
        <dbReference type="ARBA" id="ARBA00022729"/>
    </source>
</evidence>
<dbReference type="Pfam" id="PF00691">
    <property type="entry name" value="OmpA"/>
    <property type="match status" value="1"/>
</dbReference>
<name>A0A3B1B0V1_9ZZZZ</name>
<accession>A0A3B1B0V1</accession>
<feature type="domain" description="OmpA-like" evidence="5">
    <location>
        <begin position="402"/>
        <end position="523"/>
    </location>
</feature>
<keyword evidence="4" id="KW-0472">Membrane</keyword>
<dbReference type="InterPro" id="IPR006665">
    <property type="entry name" value="OmpA-like"/>
</dbReference>
<dbReference type="PANTHER" id="PTHR30024">
    <property type="entry name" value="ALIPHATIC SULFONATES-BINDING PROTEIN-RELATED"/>
    <property type="match status" value="1"/>
</dbReference>
<dbReference type="PANTHER" id="PTHR30024:SF47">
    <property type="entry name" value="TAURINE-BINDING PERIPLASMIC PROTEIN"/>
    <property type="match status" value="1"/>
</dbReference>
<dbReference type="CDD" id="cd07185">
    <property type="entry name" value="OmpA_C-like"/>
    <property type="match status" value="1"/>
</dbReference>
<dbReference type="InterPro" id="IPR036737">
    <property type="entry name" value="OmpA-like_sf"/>
</dbReference>
<dbReference type="Gene3D" id="3.40.190.10">
    <property type="entry name" value="Periplasmic binding protein-like II"/>
    <property type="match status" value="2"/>
</dbReference>
<comment type="similarity">
    <text evidence="2">Belongs to the bacterial solute-binding protein SsuA/TauA family.</text>
</comment>
<gene>
    <name evidence="6" type="ORF">MNBD_GAMMA21-2424</name>
</gene>
<reference evidence="6" key="1">
    <citation type="submission" date="2018-06" db="EMBL/GenBank/DDBJ databases">
        <authorList>
            <person name="Zhirakovskaya E."/>
        </authorList>
    </citation>
    <scope>NUCLEOTIDE SEQUENCE</scope>
</reference>
<comment type="subcellular location">
    <subcellularLocation>
        <location evidence="1">Periplasm</location>
    </subcellularLocation>
</comment>
<dbReference type="Gene3D" id="3.30.1330.60">
    <property type="entry name" value="OmpA-like domain"/>
    <property type="match status" value="1"/>
</dbReference>
<evidence type="ECO:0000259" key="5">
    <source>
        <dbReference type="PROSITE" id="PS51123"/>
    </source>
</evidence>
<dbReference type="SUPFAM" id="SSF103088">
    <property type="entry name" value="OmpA-like"/>
    <property type="match status" value="1"/>
</dbReference>
<feature type="transmembrane region" description="Helical" evidence="4">
    <location>
        <begin position="7"/>
        <end position="25"/>
    </location>
</feature>
<dbReference type="PROSITE" id="PS51123">
    <property type="entry name" value="OMPA_2"/>
    <property type="match status" value="1"/>
</dbReference>
<keyword evidence="4" id="KW-1133">Transmembrane helix</keyword>
<proteinExistence type="inferred from homology"/>
<keyword evidence="3" id="KW-0732">Signal</keyword>
<evidence type="ECO:0000256" key="1">
    <source>
        <dbReference type="ARBA" id="ARBA00004418"/>
    </source>
</evidence>
<evidence type="ECO:0000256" key="4">
    <source>
        <dbReference type="SAM" id="Phobius"/>
    </source>
</evidence>
<protein>
    <submittedName>
        <fullName evidence="6">Alkanesulfonates-binding protein BUT NOT</fullName>
    </submittedName>
</protein>
<evidence type="ECO:0000313" key="6">
    <source>
        <dbReference type="EMBL" id="VAW99944.1"/>
    </source>
</evidence>
<dbReference type="GO" id="GO:0042918">
    <property type="term" value="P:alkanesulfonate transmembrane transport"/>
    <property type="evidence" value="ECO:0007669"/>
    <property type="project" value="TreeGrafter"/>
</dbReference>
<dbReference type="SUPFAM" id="SSF53850">
    <property type="entry name" value="Periplasmic binding protein-like II"/>
    <property type="match status" value="1"/>
</dbReference>
<organism evidence="6">
    <name type="scientific">hydrothermal vent metagenome</name>
    <dbReference type="NCBI Taxonomy" id="652676"/>
    <lineage>
        <taxon>unclassified sequences</taxon>
        <taxon>metagenomes</taxon>
        <taxon>ecological metagenomes</taxon>
    </lineage>
</organism>
<dbReference type="AlphaFoldDB" id="A0A3B1B0V1"/>
<dbReference type="EMBL" id="UOFR01000070">
    <property type="protein sequence ID" value="VAW99944.1"/>
    <property type="molecule type" value="Genomic_DNA"/>
</dbReference>
<evidence type="ECO:0000256" key="2">
    <source>
        <dbReference type="ARBA" id="ARBA00010742"/>
    </source>
</evidence>
<keyword evidence="4" id="KW-0812">Transmembrane</keyword>
<sequence>MASHTKIAMILILLGIAGIVSYKYLSPYFEESQQRTTSDAVGTKGKIRIGIDNWIGYFPLCSPEMRKRMRQSGYVLECVDDQADYPARMKLLKKGKLDFAVATIDSYLLNGHAVNYPGTIVAVIDESKGGDAIVAWSNKLSSIEKLKSSKDYKIAVTPASPSEYLLKSVSVHFDIPRIREDKSIIVAANGSEHALEMLLDKKVSAAVLWEPDVSRAMAKKGIKKLLGTEQTDKLIVDILVVNREYANDDPEAVTVLLSNYFRTLKFYKSNKSKFISDASNETGLSKKKIATLFSGVKWVNLIDNAQIWFGATNKKTVNDEALIDTIESVANVLVDSGDFTTTPVPANDPYRLTNSSFISDLYNKSYASTQFGTSANVSTSSSNLSGLDKAFNPLSVQQWASLKEVATLRVRPIIFQSGTDFLTLDGKAQLDLAADNLKHYPNFRILIKGHTSKRGDNKANKKLSKARANAVKKYLESIYNIDANRVMATGFGGSNPLLRRDGESFREYNYRLSRVEISLVAEDF</sequence>